<gene>
    <name evidence="3" type="ORF">FB567DRAFT_246202</name>
</gene>
<feature type="region of interest" description="Disordered" evidence="1">
    <location>
        <begin position="1"/>
        <end position="46"/>
    </location>
</feature>
<name>A0A8K0QTJ8_9PLEO</name>
<dbReference type="InterPro" id="IPR001810">
    <property type="entry name" value="F-box_dom"/>
</dbReference>
<evidence type="ECO:0000259" key="2">
    <source>
        <dbReference type="Pfam" id="PF13013"/>
    </source>
</evidence>
<keyword evidence="4" id="KW-1185">Reference proteome</keyword>
<dbReference type="Pfam" id="PF13013">
    <property type="entry name" value="F-box-like_2"/>
    <property type="match status" value="1"/>
</dbReference>
<organism evidence="3 4">
    <name type="scientific">Paraphoma chrysanthemicola</name>
    <dbReference type="NCBI Taxonomy" id="798071"/>
    <lineage>
        <taxon>Eukaryota</taxon>
        <taxon>Fungi</taxon>
        <taxon>Dikarya</taxon>
        <taxon>Ascomycota</taxon>
        <taxon>Pezizomycotina</taxon>
        <taxon>Dothideomycetes</taxon>
        <taxon>Pleosporomycetidae</taxon>
        <taxon>Pleosporales</taxon>
        <taxon>Pleosporineae</taxon>
        <taxon>Phaeosphaeriaceae</taxon>
        <taxon>Paraphoma</taxon>
    </lineage>
</organism>
<comment type="caution">
    <text evidence="3">The sequence shown here is derived from an EMBL/GenBank/DDBJ whole genome shotgun (WGS) entry which is preliminary data.</text>
</comment>
<dbReference type="Proteomes" id="UP000813461">
    <property type="component" value="Unassembled WGS sequence"/>
</dbReference>
<accession>A0A8K0QTJ8</accession>
<sequence>MAPTTRSATRRGIEAVADDDDMPIAPGRRVKRAKNTSKTEPESTKTGWLTDDRCRLLELPPELRNLIYGFALEQFGSPKHAPRLRRCAGIIQVKPWADRRWQAFGLTRTCKMLRVEFRPLWLRNLQISLDSLKHLDNLMKDFFPDEGDLQHAPKLVQILWDHCMDDTDVRKDITPLVRMRASASSTRHEFVPVKLADGESYFDDVCWYCVEQMDAEERGHDDWENSHEECFCFLEGMDPDDWEGYQYELIKSTKIVDKFISNGNAKWLDDVRCEKVSIQCIFGKSADPIKFRIKCKERFAQSGTQNPDEDHTKGAWNLIQAWGFTEMHFPKGTTFVIAFEAETKTMASYHELVNSEVREIRITVTK</sequence>
<protein>
    <recommendedName>
        <fullName evidence="2">F-box domain-containing protein</fullName>
    </recommendedName>
</protein>
<evidence type="ECO:0000313" key="4">
    <source>
        <dbReference type="Proteomes" id="UP000813461"/>
    </source>
</evidence>
<evidence type="ECO:0000256" key="1">
    <source>
        <dbReference type="SAM" id="MobiDB-lite"/>
    </source>
</evidence>
<proteinExistence type="predicted"/>
<feature type="domain" description="F-box" evidence="2">
    <location>
        <begin position="52"/>
        <end position="132"/>
    </location>
</feature>
<reference evidence="3" key="1">
    <citation type="journal article" date="2021" name="Nat. Commun.">
        <title>Genetic determinants of endophytism in the Arabidopsis root mycobiome.</title>
        <authorList>
            <person name="Mesny F."/>
            <person name="Miyauchi S."/>
            <person name="Thiergart T."/>
            <person name="Pickel B."/>
            <person name="Atanasova L."/>
            <person name="Karlsson M."/>
            <person name="Huettel B."/>
            <person name="Barry K.W."/>
            <person name="Haridas S."/>
            <person name="Chen C."/>
            <person name="Bauer D."/>
            <person name="Andreopoulos W."/>
            <person name="Pangilinan J."/>
            <person name="LaButti K."/>
            <person name="Riley R."/>
            <person name="Lipzen A."/>
            <person name="Clum A."/>
            <person name="Drula E."/>
            <person name="Henrissat B."/>
            <person name="Kohler A."/>
            <person name="Grigoriev I.V."/>
            <person name="Martin F.M."/>
            <person name="Hacquard S."/>
        </authorList>
    </citation>
    <scope>NUCLEOTIDE SEQUENCE</scope>
    <source>
        <strain evidence="3">MPI-SDFR-AT-0120</strain>
    </source>
</reference>
<dbReference type="EMBL" id="JAGMVJ010000030">
    <property type="protein sequence ID" value="KAH7069359.1"/>
    <property type="molecule type" value="Genomic_DNA"/>
</dbReference>
<evidence type="ECO:0000313" key="3">
    <source>
        <dbReference type="EMBL" id="KAH7069359.1"/>
    </source>
</evidence>
<dbReference type="OrthoDB" id="3801367at2759"/>
<dbReference type="AlphaFoldDB" id="A0A8K0QTJ8"/>